<dbReference type="Proteomes" id="UP000305067">
    <property type="component" value="Unassembled WGS sequence"/>
</dbReference>
<evidence type="ECO:0008006" key="3">
    <source>
        <dbReference type="Google" id="ProtNLM"/>
    </source>
</evidence>
<organism evidence="1 2">
    <name type="scientific">Pterulicium gracile</name>
    <dbReference type="NCBI Taxonomy" id="1884261"/>
    <lineage>
        <taxon>Eukaryota</taxon>
        <taxon>Fungi</taxon>
        <taxon>Dikarya</taxon>
        <taxon>Basidiomycota</taxon>
        <taxon>Agaricomycotina</taxon>
        <taxon>Agaricomycetes</taxon>
        <taxon>Agaricomycetidae</taxon>
        <taxon>Agaricales</taxon>
        <taxon>Pleurotineae</taxon>
        <taxon>Pterulaceae</taxon>
        <taxon>Pterulicium</taxon>
    </lineage>
</organism>
<protein>
    <recommendedName>
        <fullName evidence="3">F-box domain-containing protein</fullName>
    </recommendedName>
</protein>
<proteinExistence type="predicted"/>
<dbReference type="EMBL" id="ML178839">
    <property type="protein sequence ID" value="TFK98577.1"/>
    <property type="molecule type" value="Genomic_DNA"/>
</dbReference>
<evidence type="ECO:0000313" key="2">
    <source>
        <dbReference type="Proteomes" id="UP000305067"/>
    </source>
</evidence>
<sequence length="195" mass="21935">MSTSGPSPQTLPARTQELHVHDLRQFHTRTWCSSWILDHPIPVLLSLRCQSTSSQHRLRIPRALFTTPLPMLRTLVLENCSIDWEDLCIASPFASLTNLVIVQPWAGERIDERPSIQQLFTILSAPPRLKSCRIEGSCPNPPLVPSSTRLIPLASLEELKVLDSLHRYAILISSLESFPSTASVFVTSRPAKYEF</sequence>
<accession>A0A5C3QBN0</accession>
<dbReference type="OrthoDB" id="3266451at2759"/>
<keyword evidence="2" id="KW-1185">Reference proteome</keyword>
<name>A0A5C3QBN0_9AGAR</name>
<gene>
    <name evidence="1" type="ORF">BDV98DRAFT_572909</name>
</gene>
<dbReference type="AlphaFoldDB" id="A0A5C3QBN0"/>
<reference evidence="1 2" key="1">
    <citation type="journal article" date="2019" name="Nat. Ecol. Evol.">
        <title>Megaphylogeny resolves global patterns of mushroom evolution.</title>
        <authorList>
            <person name="Varga T."/>
            <person name="Krizsan K."/>
            <person name="Foldi C."/>
            <person name="Dima B."/>
            <person name="Sanchez-Garcia M."/>
            <person name="Sanchez-Ramirez S."/>
            <person name="Szollosi G.J."/>
            <person name="Szarkandi J.G."/>
            <person name="Papp V."/>
            <person name="Albert L."/>
            <person name="Andreopoulos W."/>
            <person name="Angelini C."/>
            <person name="Antonin V."/>
            <person name="Barry K.W."/>
            <person name="Bougher N.L."/>
            <person name="Buchanan P."/>
            <person name="Buyck B."/>
            <person name="Bense V."/>
            <person name="Catcheside P."/>
            <person name="Chovatia M."/>
            <person name="Cooper J."/>
            <person name="Damon W."/>
            <person name="Desjardin D."/>
            <person name="Finy P."/>
            <person name="Geml J."/>
            <person name="Haridas S."/>
            <person name="Hughes K."/>
            <person name="Justo A."/>
            <person name="Karasinski D."/>
            <person name="Kautmanova I."/>
            <person name="Kiss B."/>
            <person name="Kocsube S."/>
            <person name="Kotiranta H."/>
            <person name="LaButti K.M."/>
            <person name="Lechner B.E."/>
            <person name="Liimatainen K."/>
            <person name="Lipzen A."/>
            <person name="Lukacs Z."/>
            <person name="Mihaltcheva S."/>
            <person name="Morgado L.N."/>
            <person name="Niskanen T."/>
            <person name="Noordeloos M.E."/>
            <person name="Ohm R.A."/>
            <person name="Ortiz-Santana B."/>
            <person name="Ovrebo C."/>
            <person name="Racz N."/>
            <person name="Riley R."/>
            <person name="Savchenko A."/>
            <person name="Shiryaev A."/>
            <person name="Soop K."/>
            <person name="Spirin V."/>
            <person name="Szebenyi C."/>
            <person name="Tomsovsky M."/>
            <person name="Tulloss R.E."/>
            <person name="Uehling J."/>
            <person name="Grigoriev I.V."/>
            <person name="Vagvolgyi C."/>
            <person name="Papp T."/>
            <person name="Martin F.M."/>
            <person name="Miettinen O."/>
            <person name="Hibbett D.S."/>
            <person name="Nagy L.G."/>
        </authorList>
    </citation>
    <scope>NUCLEOTIDE SEQUENCE [LARGE SCALE GENOMIC DNA]</scope>
    <source>
        <strain evidence="1 2">CBS 309.79</strain>
    </source>
</reference>
<evidence type="ECO:0000313" key="1">
    <source>
        <dbReference type="EMBL" id="TFK98577.1"/>
    </source>
</evidence>